<keyword evidence="1" id="KW-1133">Transmembrane helix</keyword>
<dbReference type="PROSITE" id="PS51318">
    <property type="entry name" value="TAT"/>
    <property type="match status" value="1"/>
</dbReference>
<evidence type="ECO:0000256" key="1">
    <source>
        <dbReference type="SAM" id="Phobius"/>
    </source>
</evidence>
<protein>
    <recommendedName>
        <fullName evidence="4">Lipoprotein</fullName>
    </recommendedName>
</protein>
<sequence length="85" mass="8949">MSPRARAVRRAWARGMARLAGLLGVALVLAPAWALACPTCAERAPESTGRSALLVGGMLLLPFLLVALGVWAAWRAARGDAKRGR</sequence>
<dbReference type="Proteomes" id="UP001291309">
    <property type="component" value="Unassembled WGS sequence"/>
</dbReference>
<organism evidence="2 3">
    <name type="scientific">Hyalangium rubrum</name>
    <dbReference type="NCBI Taxonomy" id="3103134"/>
    <lineage>
        <taxon>Bacteria</taxon>
        <taxon>Pseudomonadati</taxon>
        <taxon>Myxococcota</taxon>
        <taxon>Myxococcia</taxon>
        <taxon>Myxococcales</taxon>
        <taxon>Cystobacterineae</taxon>
        <taxon>Archangiaceae</taxon>
        <taxon>Hyalangium</taxon>
    </lineage>
</organism>
<keyword evidence="1" id="KW-0472">Membrane</keyword>
<keyword evidence="3" id="KW-1185">Reference proteome</keyword>
<accession>A0ABU5HDK8</accession>
<comment type="caution">
    <text evidence="2">The sequence shown here is derived from an EMBL/GenBank/DDBJ whole genome shotgun (WGS) entry which is preliminary data.</text>
</comment>
<keyword evidence="1" id="KW-0812">Transmembrane</keyword>
<evidence type="ECO:0000313" key="3">
    <source>
        <dbReference type="Proteomes" id="UP001291309"/>
    </source>
</evidence>
<evidence type="ECO:0008006" key="4">
    <source>
        <dbReference type="Google" id="ProtNLM"/>
    </source>
</evidence>
<evidence type="ECO:0000313" key="2">
    <source>
        <dbReference type="EMBL" id="MDY7231346.1"/>
    </source>
</evidence>
<dbReference type="RefSeq" id="WP_321550058.1">
    <property type="nucleotide sequence ID" value="NZ_JAXIVS010000014.1"/>
</dbReference>
<dbReference type="InterPro" id="IPR006311">
    <property type="entry name" value="TAT_signal"/>
</dbReference>
<name>A0ABU5HDK8_9BACT</name>
<gene>
    <name evidence="2" type="ORF">SYV04_33455</name>
</gene>
<feature type="transmembrane region" description="Helical" evidence="1">
    <location>
        <begin position="52"/>
        <end position="74"/>
    </location>
</feature>
<reference evidence="2 3" key="1">
    <citation type="submission" date="2023-12" db="EMBL/GenBank/DDBJ databases">
        <title>the genome sequence of Hyalangium sp. s54d21.</title>
        <authorList>
            <person name="Zhang X."/>
        </authorList>
    </citation>
    <scope>NUCLEOTIDE SEQUENCE [LARGE SCALE GENOMIC DNA]</scope>
    <source>
        <strain evidence="3">s54d21</strain>
    </source>
</reference>
<dbReference type="EMBL" id="JAXIVS010000014">
    <property type="protein sequence ID" value="MDY7231346.1"/>
    <property type="molecule type" value="Genomic_DNA"/>
</dbReference>
<proteinExistence type="predicted"/>